<feature type="transmembrane region" description="Helical" evidence="2">
    <location>
        <begin position="139"/>
        <end position="162"/>
    </location>
</feature>
<dbReference type="RefSeq" id="WP_343971292.1">
    <property type="nucleotide sequence ID" value="NZ_BAAAHK010000008.1"/>
</dbReference>
<keyword evidence="4" id="KW-1185">Reference proteome</keyword>
<keyword evidence="2" id="KW-0472">Membrane</keyword>
<keyword evidence="2" id="KW-0812">Transmembrane</keyword>
<feature type="transmembrane region" description="Helical" evidence="2">
    <location>
        <begin position="217"/>
        <end position="237"/>
    </location>
</feature>
<protein>
    <recommendedName>
        <fullName evidence="5">Membrane protein DUF2157</fullName>
    </recommendedName>
</protein>
<feature type="transmembrane region" description="Helical" evidence="2">
    <location>
        <begin position="298"/>
        <end position="314"/>
    </location>
</feature>
<dbReference type="EMBL" id="BAAAHK010000008">
    <property type="protein sequence ID" value="GAA0943897.1"/>
    <property type="molecule type" value="Genomic_DNA"/>
</dbReference>
<feature type="transmembrane region" description="Helical" evidence="2">
    <location>
        <begin position="194"/>
        <end position="212"/>
    </location>
</feature>
<feature type="region of interest" description="Disordered" evidence="1">
    <location>
        <begin position="25"/>
        <end position="102"/>
    </location>
</feature>
<feature type="transmembrane region" description="Helical" evidence="2">
    <location>
        <begin position="112"/>
        <end position="133"/>
    </location>
</feature>
<proteinExistence type="predicted"/>
<sequence length="375" mass="37780">MPSRLQDELTRLVSAGVLRPHQAEALRAAAEADAAAPRAASSAARSGEGLEGGRPGDPPRAASGVARSADGRGSSAGSGDGRSGAAGQSGSARGWERRPPPTAVHSSALTEVLGYIGGALLLGAVALLTLANWGEMGRAARISTGASAAIILLGTAGVLALLRRREQLSSALASLGCCVAGFATYVAIEGETGRVVGVAVALALAVLGVWWLAGSSLLVATFGILAVGVLVITADVLTPDTSTTTNSAGIAGTGFILVAFVMAMIGLVRDQVTAWSLAGAAMFSSSICWLVQERGEVMALAVGTAGPAALLVAYGRRHASAYAVVGCSILLVIWPISLYQLTNNVAGVAIGLVVASTALLLAVLLLTRRQRRLLE</sequence>
<evidence type="ECO:0000313" key="4">
    <source>
        <dbReference type="Proteomes" id="UP001500542"/>
    </source>
</evidence>
<feature type="transmembrane region" description="Helical" evidence="2">
    <location>
        <begin position="275"/>
        <end position="292"/>
    </location>
</feature>
<feature type="transmembrane region" description="Helical" evidence="2">
    <location>
        <begin position="249"/>
        <end position="268"/>
    </location>
</feature>
<evidence type="ECO:0000313" key="3">
    <source>
        <dbReference type="EMBL" id="GAA0943897.1"/>
    </source>
</evidence>
<feature type="compositionally biased region" description="Gly residues" evidence="1">
    <location>
        <begin position="74"/>
        <end position="84"/>
    </location>
</feature>
<reference evidence="4" key="1">
    <citation type="journal article" date="2019" name="Int. J. Syst. Evol. Microbiol.">
        <title>The Global Catalogue of Microorganisms (GCM) 10K type strain sequencing project: providing services to taxonomists for standard genome sequencing and annotation.</title>
        <authorList>
            <consortium name="The Broad Institute Genomics Platform"/>
            <consortium name="The Broad Institute Genome Sequencing Center for Infectious Disease"/>
            <person name="Wu L."/>
            <person name="Ma J."/>
        </authorList>
    </citation>
    <scope>NUCLEOTIDE SEQUENCE [LARGE SCALE GENOMIC DNA]</scope>
    <source>
        <strain evidence="4">JCM 10977</strain>
    </source>
</reference>
<evidence type="ECO:0000256" key="1">
    <source>
        <dbReference type="SAM" id="MobiDB-lite"/>
    </source>
</evidence>
<feature type="transmembrane region" description="Helical" evidence="2">
    <location>
        <begin position="321"/>
        <end position="339"/>
    </location>
</feature>
<feature type="compositionally biased region" description="Low complexity" evidence="1">
    <location>
        <begin position="25"/>
        <end position="47"/>
    </location>
</feature>
<keyword evidence="2" id="KW-1133">Transmembrane helix</keyword>
<evidence type="ECO:0000256" key="2">
    <source>
        <dbReference type="SAM" id="Phobius"/>
    </source>
</evidence>
<feature type="compositionally biased region" description="Low complexity" evidence="1">
    <location>
        <begin position="60"/>
        <end position="73"/>
    </location>
</feature>
<evidence type="ECO:0008006" key="5">
    <source>
        <dbReference type="Google" id="ProtNLM"/>
    </source>
</evidence>
<dbReference type="Proteomes" id="UP001500542">
    <property type="component" value="Unassembled WGS sequence"/>
</dbReference>
<comment type="caution">
    <text evidence="3">The sequence shown here is derived from an EMBL/GenBank/DDBJ whole genome shotgun (WGS) entry which is preliminary data.</text>
</comment>
<accession>A0ABP4B3W8</accession>
<gene>
    <name evidence="3" type="ORF">GCM10009554_37620</name>
</gene>
<feature type="transmembrane region" description="Helical" evidence="2">
    <location>
        <begin position="345"/>
        <end position="366"/>
    </location>
</feature>
<organism evidence="3 4">
    <name type="scientific">Kribbella koreensis</name>
    <dbReference type="NCBI Taxonomy" id="57909"/>
    <lineage>
        <taxon>Bacteria</taxon>
        <taxon>Bacillati</taxon>
        <taxon>Actinomycetota</taxon>
        <taxon>Actinomycetes</taxon>
        <taxon>Propionibacteriales</taxon>
        <taxon>Kribbellaceae</taxon>
        <taxon>Kribbella</taxon>
    </lineage>
</organism>
<feature type="transmembrane region" description="Helical" evidence="2">
    <location>
        <begin position="169"/>
        <end position="188"/>
    </location>
</feature>
<name>A0ABP4B3W8_9ACTN</name>